<accession>Q7UYW6</accession>
<dbReference type="CDD" id="cd00229">
    <property type="entry name" value="SGNH_hydrolase"/>
    <property type="match status" value="1"/>
</dbReference>
<dbReference type="EMBL" id="BX294133">
    <property type="protein sequence ID" value="CAD71525.1"/>
    <property type="molecule type" value="Genomic_DNA"/>
</dbReference>
<name>Q7UYW6_RHOBA</name>
<dbReference type="eggNOG" id="COG2755">
    <property type="taxonomic scope" value="Bacteria"/>
</dbReference>
<evidence type="ECO:0000259" key="2">
    <source>
        <dbReference type="Pfam" id="PF13472"/>
    </source>
</evidence>
<evidence type="ECO:0000256" key="1">
    <source>
        <dbReference type="SAM" id="SignalP"/>
    </source>
</evidence>
<dbReference type="InterPro" id="IPR013830">
    <property type="entry name" value="SGNH_hydro"/>
</dbReference>
<evidence type="ECO:0000313" key="4">
    <source>
        <dbReference type="Proteomes" id="UP000001025"/>
    </source>
</evidence>
<keyword evidence="1" id="KW-0732">Signal</keyword>
<feature type="domain" description="SGNH hydrolase-type esterase" evidence="2">
    <location>
        <begin position="44"/>
        <end position="227"/>
    </location>
</feature>
<protein>
    <recommendedName>
        <fullName evidence="2">SGNH hydrolase-type esterase domain-containing protein</fullName>
    </recommendedName>
</protein>
<dbReference type="Gene3D" id="3.40.50.1110">
    <property type="entry name" value="SGNH hydrolase"/>
    <property type="match status" value="1"/>
</dbReference>
<dbReference type="InParanoid" id="Q7UYW6"/>
<dbReference type="SUPFAM" id="SSF52266">
    <property type="entry name" value="SGNH hydrolase"/>
    <property type="match status" value="1"/>
</dbReference>
<evidence type="ECO:0000313" key="3">
    <source>
        <dbReference type="EMBL" id="CAD71525.1"/>
    </source>
</evidence>
<dbReference type="OrthoDB" id="9795554at2"/>
<dbReference type="HOGENOM" id="CLU_090960_0_0_0"/>
<keyword evidence="4" id="KW-1185">Reference proteome</keyword>
<dbReference type="InterPro" id="IPR036514">
    <property type="entry name" value="SGNH_hydro_sf"/>
</dbReference>
<reference evidence="3 4" key="1">
    <citation type="journal article" date="2003" name="Proc. Natl. Acad. Sci. U.S.A.">
        <title>Complete genome sequence of the marine planctomycete Pirellula sp. strain 1.</title>
        <authorList>
            <person name="Gloeckner F.O."/>
            <person name="Kube M."/>
            <person name="Bauer M."/>
            <person name="Teeling H."/>
            <person name="Lombardot T."/>
            <person name="Ludwig W."/>
            <person name="Gade D."/>
            <person name="Beck A."/>
            <person name="Borzym K."/>
            <person name="Heitmann K."/>
            <person name="Rabus R."/>
            <person name="Schlesner H."/>
            <person name="Amann R."/>
            <person name="Reinhardt R."/>
        </authorList>
    </citation>
    <scope>NUCLEOTIDE SEQUENCE [LARGE SCALE GENOMIC DNA]</scope>
    <source>
        <strain evidence="4">DSM 10527 / NCIMB 13988 / SH1</strain>
    </source>
</reference>
<dbReference type="KEGG" id="rba:RB343"/>
<organism evidence="3 4">
    <name type="scientific">Rhodopirellula baltica (strain DSM 10527 / NCIMB 13988 / SH1)</name>
    <dbReference type="NCBI Taxonomy" id="243090"/>
    <lineage>
        <taxon>Bacteria</taxon>
        <taxon>Pseudomonadati</taxon>
        <taxon>Planctomycetota</taxon>
        <taxon>Planctomycetia</taxon>
        <taxon>Pirellulales</taxon>
        <taxon>Pirellulaceae</taxon>
        <taxon>Rhodopirellula</taxon>
    </lineage>
</organism>
<sequence length="244" mass="26141">MSSFMNCRWMLFVVAITLTTTAKAVDSDAASLTLGKLPAGKVLFLGNSITLHGPSEKIGWKGNWGMAASSKEQDYVHLVTARIAKSIGDRPKIKVRNIAAFEREYETFDVATGLKDEFGFRADIVIVAIGENVTAPATEEAKVAFAEAFSGLLDSVRQHGKPEIFVRSSFWPNSVKDDIMRHASEAAGATFIDITELGNDQANRASAERDFEHAGVAAHPGDKGMQAIASAIVAAIRANAGVTE</sequence>
<proteinExistence type="predicted"/>
<dbReference type="PATRIC" id="fig|243090.15.peg.169"/>
<gene>
    <name evidence="3" type="ordered locus">RB343</name>
</gene>
<dbReference type="AlphaFoldDB" id="Q7UYW6"/>
<dbReference type="EnsemblBacteria" id="CAD71525">
    <property type="protein sequence ID" value="CAD71525"/>
    <property type="gene ID" value="RB343"/>
</dbReference>
<dbReference type="Proteomes" id="UP000001025">
    <property type="component" value="Chromosome"/>
</dbReference>
<feature type="signal peptide" evidence="1">
    <location>
        <begin position="1"/>
        <end position="24"/>
    </location>
</feature>
<feature type="chain" id="PRO_5004292280" description="SGNH hydrolase-type esterase domain-containing protein" evidence="1">
    <location>
        <begin position="25"/>
        <end position="244"/>
    </location>
</feature>
<dbReference type="Pfam" id="PF13472">
    <property type="entry name" value="Lipase_GDSL_2"/>
    <property type="match status" value="1"/>
</dbReference>
<dbReference type="GO" id="GO:0016788">
    <property type="term" value="F:hydrolase activity, acting on ester bonds"/>
    <property type="evidence" value="ECO:0007669"/>
    <property type="project" value="UniProtKB-ARBA"/>
</dbReference>